<gene>
    <name evidence="2" type="ORF">GS4_02_02590</name>
</gene>
<evidence type="ECO:0000256" key="1">
    <source>
        <dbReference type="SAM" id="Phobius"/>
    </source>
</evidence>
<evidence type="ECO:0000313" key="2">
    <source>
        <dbReference type="EMBL" id="GAC66546.1"/>
    </source>
</evidence>
<dbReference type="Proteomes" id="UP000011666">
    <property type="component" value="Unassembled WGS sequence"/>
</dbReference>
<evidence type="ECO:0000313" key="3">
    <source>
        <dbReference type="Proteomes" id="UP000011666"/>
    </source>
</evidence>
<proteinExistence type="predicted"/>
<feature type="transmembrane region" description="Helical" evidence="1">
    <location>
        <begin position="77"/>
        <end position="97"/>
    </location>
</feature>
<dbReference type="EMBL" id="BANX01000002">
    <property type="protein sequence ID" value="GAC66546.1"/>
    <property type="molecule type" value="Genomic_DNA"/>
</dbReference>
<name>M0QDZ5_9ACTN</name>
<keyword evidence="1" id="KW-1133">Transmembrane helix</keyword>
<dbReference type="RefSeq" id="WP_007616854.1">
    <property type="nucleotide sequence ID" value="NZ_BANX01000002.1"/>
</dbReference>
<keyword evidence="1" id="KW-0812">Transmembrane</keyword>
<dbReference type="STRING" id="1223545.GS4_02_02590"/>
<dbReference type="AlphaFoldDB" id="M0QDZ5"/>
<keyword evidence="3" id="KW-1185">Reference proteome</keyword>
<comment type="caution">
    <text evidence="2">The sequence shown here is derived from an EMBL/GenBank/DDBJ whole genome shotgun (WGS) entry which is preliminary data.</text>
</comment>
<accession>M0QDZ5</accession>
<sequence length="142" mass="14735">MTALRMASVVTVVCAALVSGWSVTSSFLNGVVQVGGSPWFEWLVVIPTIIGLPVALGAAVSVPFLWGRRRLTRAGDVVIALGQVLTITLAALAVFALNLPGATGWELLLLGPAFVVGQLIVAVGLARGILARRAPPVERPES</sequence>
<dbReference type="OrthoDB" id="4464468at2"/>
<protein>
    <submittedName>
        <fullName evidence="2">Uncharacterized protein</fullName>
    </submittedName>
</protein>
<feature type="transmembrane region" description="Helical" evidence="1">
    <location>
        <begin position="109"/>
        <end position="130"/>
    </location>
</feature>
<organism evidence="2 3">
    <name type="scientific">Gordonia soli NBRC 108243</name>
    <dbReference type="NCBI Taxonomy" id="1223545"/>
    <lineage>
        <taxon>Bacteria</taxon>
        <taxon>Bacillati</taxon>
        <taxon>Actinomycetota</taxon>
        <taxon>Actinomycetes</taxon>
        <taxon>Mycobacteriales</taxon>
        <taxon>Gordoniaceae</taxon>
        <taxon>Gordonia</taxon>
    </lineage>
</organism>
<dbReference type="eggNOG" id="ENOG50328A0">
    <property type="taxonomic scope" value="Bacteria"/>
</dbReference>
<feature type="transmembrane region" description="Helical" evidence="1">
    <location>
        <begin position="42"/>
        <end position="65"/>
    </location>
</feature>
<reference evidence="2 3" key="1">
    <citation type="submission" date="2013-01" db="EMBL/GenBank/DDBJ databases">
        <title>Whole genome shotgun sequence of Gordonia soli NBRC 108243.</title>
        <authorList>
            <person name="Isaki-Nakamura S."/>
            <person name="Hosoyama A."/>
            <person name="Tsuchikane K."/>
            <person name="Ando Y."/>
            <person name="Baba S."/>
            <person name="Ohji S."/>
            <person name="Hamada M."/>
            <person name="Tamura T."/>
            <person name="Yamazoe A."/>
            <person name="Yamazaki S."/>
            <person name="Fujita N."/>
        </authorList>
    </citation>
    <scope>NUCLEOTIDE SEQUENCE [LARGE SCALE GENOMIC DNA]</scope>
    <source>
        <strain evidence="2 3">NBRC 108243</strain>
    </source>
</reference>
<keyword evidence="1" id="KW-0472">Membrane</keyword>